<dbReference type="InterPro" id="IPR036397">
    <property type="entry name" value="RNaseH_sf"/>
</dbReference>
<proteinExistence type="predicted"/>
<dbReference type="PANTHER" id="PTHR23022">
    <property type="entry name" value="TRANSPOSABLE ELEMENT-RELATED"/>
    <property type="match status" value="1"/>
</dbReference>
<dbReference type="InterPro" id="IPR002492">
    <property type="entry name" value="Transposase_Tc1-like"/>
</dbReference>
<keyword evidence="4" id="KW-1185">Reference proteome</keyword>
<dbReference type="Pfam" id="PF13358">
    <property type="entry name" value="DDE_3"/>
    <property type="match status" value="1"/>
</dbReference>
<dbReference type="GO" id="GO:0015074">
    <property type="term" value="P:DNA integration"/>
    <property type="evidence" value="ECO:0007669"/>
    <property type="project" value="InterPro"/>
</dbReference>
<dbReference type="Pfam" id="PF01498">
    <property type="entry name" value="HTH_Tnp_Tc3_2"/>
    <property type="match status" value="1"/>
</dbReference>
<dbReference type="InterPro" id="IPR052338">
    <property type="entry name" value="Transposase_5"/>
</dbReference>
<accession>A0A087TLS9</accession>
<dbReference type="PANTHER" id="PTHR23022:SF135">
    <property type="entry name" value="SI:DKEY-77F5.3"/>
    <property type="match status" value="1"/>
</dbReference>
<gene>
    <name evidence="3" type="ORF">X975_08821</name>
</gene>
<organism evidence="3 4">
    <name type="scientific">Stegodyphus mimosarum</name>
    <name type="common">African social velvet spider</name>
    <dbReference type="NCBI Taxonomy" id="407821"/>
    <lineage>
        <taxon>Eukaryota</taxon>
        <taxon>Metazoa</taxon>
        <taxon>Ecdysozoa</taxon>
        <taxon>Arthropoda</taxon>
        <taxon>Chelicerata</taxon>
        <taxon>Arachnida</taxon>
        <taxon>Araneae</taxon>
        <taxon>Araneomorphae</taxon>
        <taxon>Entelegynae</taxon>
        <taxon>Eresoidea</taxon>
        <taxon>Eresidae</taxon>
        <taxon>Stegodyphus</taxon>
    </lineage>
</organism>
<evidence type="ECO:0000313" key="3">
    <source>
        <dbReference type="EMBL" id="KFM66068.1"/>
    </source>
</evidence>
<dbReference type="EMBL" id="KK115795">
    <property type="protein sequence ID" value="KFM66068.1"/>
    <property type="molecule type" value="Genomic_DNA"/>
</dbReference>
<dbReference type="InterPro" id="IPR038717">
    <property type="entry name" value="Tc1-like_DDE_dom"/>
</dbReference>
<dbReference type="Gene3D" id="3.30.420.10">
    <property type="entry name" value="Ribonuclease H-like superfamily/Ribonuclease H"/>
    <property type="match status" value="1"/>
</dbReference>
<sequence>MLGSRTDLHISQGGSSPGTAIVTRFFFLTCVFSQGLWVLSSSSWTTTLHLIAQLLSKSCWRVKILNTWIGRQATGRQVSRFTVVRRLHKGGLFARRPERCLPLKVRHGRHSLQWCREHKNWTPDQCSRVLFTDESRFSTRSDSQRALIWREVETRFYPSNIKERHRNGGPGVPVWGGIMLNGRTELHVFDRGSVTGDRYCEEVLLPHVRLFRGAIGPDLIFMDDNARPHQTLAVEELLESEDITRMDWPAYSADLIPIEHVWNALGRRIAACLHPPEDTQQLKQMLIEEWARLPQEILHQLVLSMRRRCEATIEVGEGHIPY</sequence>
<feature type="domain" description="Transposase Tc1-like" evidence="1">
    <location>
        <begin position="73"/>
        <end position="120"/>
    </location>
</feature>
<reference evidence="3 4" key="1">
    <citation type="submission" date="2013-11" db="EMBL/GenBank/DDBJ databases">
        <title>Genome sequencing of Stegodyphus mimosarum.</title>
        <authorList>
            <person name="Bechsgaard J."/>
        </authorList>
    </citation>
    <scope>NUCLEOTIDE SEQUENCE [LARGE SCALE GENOMIC DNA]</scope>
</reference>
<dbReference type="OrthoDB" id="3519926at2759"/>
<evidence type="ECO:0000259" key="2">
    <source>
        <dbReference type="Pfam" id="PF13358"/>
    </source>
</evidence>
<dbReference type="Proteomes" id="UP000054359">
    <property type="component" value="Unassembled WGS sequence"/>
</dbReference>
<evidence type="ECO:0000259" key="1">
    <source>
        <dbReference type="Pfam" id="PF01498"/>
    </source>
</evidence>
<evidence type="ECO:0000313" key="4">
    <source>
        <dbReference type="Proteomes" id="UP000054359"/>
    </source>
</evidence>
<dbReference type="GO" id="GO:0006313">
    <property type="term" value="P:DNA transposition"/>
    <property type="evidence" value="ECO:0007669"/>
    <property type="project" value="InterPro"/>
</dbReference>
<feature type="domain" description="Tc1-like transposase DDE" evidence="2">
    <location>
        <begin position="128"/>
        <end position="274"/>
    </location>
</feature>
<dbReference type="AlphaFoldDB" id="A0A087TLS9"/>
<feature type="non-terminal residue" evidence="3">
    <location>
        <position position="322"/>
    </location>
</feature>
<name>A0A087TLS9_STEMI</name>
<dbReference type="GO" id="GO:0003677">
    <property type="term" value="F:DNA binding"/>
    <property type="evidence" value="ECO:0007669"/>
    <property type="project" value="InterPro"/>
</dbReference>
<protein>
    <submittedName>
        <fullName evidence="3">Transposable element Tcb1 transposase</fullName>
    </submittedName>
</protein>